<comment type="caution">
    <text evidence="1">The sequence shown here is derived from an EMBL/GenBank/DDBJ whole genome shotgun (WGS) entry which is preliminary data.</text>
</comment>
<dbReference type="STRING" id="75743.A0A401Q838"/>
<gene>
    <name evidence="1" type="ORF">scyTo_0023297</name>
</gene>
<organism evidence="1 2">
    <name type="scientific">Scyliorhinus torazame</name>
    <name type="common">Cloudy catshark</name>
    <name type="synonym">Catulus torazame</name>
    <dbReference type="NCBI Taxonomy" id="75743"/>
    <lineage>
        <taxon>Eukaryota</taxon>
        <taxon>Metazoa</taxon>
        <taxon>Chordata</taxon>
        <taxon>Craniata</taxon>
        <taxon>Vertebrata</taxon>
        <taxon>Chondrichthyes</taxon>
        <taxon>Elasmobranchii</taxon>
        <taxon>Galeomorphii</taxon>
        <taxon>Galeoidea</taxon>
        <taxon>Carcharhiniformes</taxon>
        <taxon>Scyliorhinidae</taxon>
        <taxon>Scyliorhinus</taxon>
    </lineage>
</organism>
<keyword evidence="2" id="KW-1185">Reference proteome</keyword>
<accession>A0A401Q838</accession>
<dbReference type="AlphaFoldDB" id="A0A401Q838"/>
<evidence type="ECO:0000313" key="1">
    <source>
        <dbReference type="EMBL" id="GCB81531.1"/>
    </source>
</evidence>
<sequence length="120" mass="12866">MNNRVGLEVLMPSSVTAQREVSLQVVTSNSPPQKDCLSTKAFIIPVNIAESNRKAQSFSRESQGVSLPVTVEQSDNAVPLTAAISPQITGLHKCDMTSILEWKDGIATLPGSNLKVSFPD</sequence>
<reference evidence="1 2" key="1">
    <citation type="journal article" date="2018" name="Nat. Ecol. Evol.">
        <title>Shark genomes provide insights into elasmobranch evolution and the origin of vertebrates.</title>
        <authorList>
            <person name="Hara Y"/>
            <person name="Yamaguchi K"/>
            <person name="Onimaru K"/>
            <person name="Kadota M"/>
            <person name="Koyanagi M"/>
            <person name="Keeley SD"/>
            <person name="Tatsumi K"/>
            <person name="Tanaka K"/>
            <person name="Motone F"/>
            <person name="Kageyama Y"/>
            <person name="Nozu R"/>
            <person name="Adachi N"/>
            <person name="Nishimura O"/>
            <person name="Nakagawa R"/>
            <person name="Tanegashima C"/>
            <person name="Kiyatake I"/>
            <person name="Matsumoto R"/>
            <person name="Murakumo K"/>
            <person name="Nishida K"/>
            <person name="Terakita A"/>
            <person name="Kuratani S"/>
            <person name="Sato K"/>
            <person name="Hyodo S Kuraku.S."/>
        </authorList>
    </citation>
    <scope>NUCLEOTIDE SEQUENCE [LARGE SCALE GENOMIC DNA]</scope>
</reference>
<proteinExistence type="predicted"/>
<dbReference type="Proteomes" id="UP000288216">
    <property type="component" value="Unassembled WGS sequence"/>
</dbReference>
<protein>
    <submittedName>
        <fullName evidence="1">Uncharacterized protein</fullName>
    </submittedName>
</protein>
<dbReference type="EMBL" id="BFAA01028088">
    <property type="protein sequence ID" value="GCB81531.1"/>
    <property type="molecule type" value="Genomic_DNA"/>
</dbReference>
<dbReference type="OrthoDB" id="9387838at2759"/>
<name>A0A401Q838_SCYTO</name>
<evidence type="ECO:0000313" key="2">
    <source>
        <dbReference type="Proteomes" id="UP000288216"/>
    </source>
</evidence>